<comment type="caution">
    <text evidence="2">The sequence shown here is derived from an EMBL/GenBank/DDBJ whole genome shotgun (WGS) entry which is preliminary data.</text>
</comment>
<feature type="compositionally biased region" description="Basic and acidic residues" evidence="1">
    <location>
        <begin position="617"/>
        <end position="651"/>
    </location>
</feature>
<protein>
    <submittedName>
        <fullName evidence="2">Uncharacterized protein</fullName>
    </submittedName>
</protein>
<gene>
    <name evidence="2" type="ORF">PAPYR_10769</name>
</gene>
<proteinExistence type="predicted"/>
<keyword evidence="3" id="KW-1185">Reference proteome</keyword>
<feature type="region of interest" description="Disordered" evidence="1">
    <location>
        <begin position="607"/>
        <end position="660"/>
    </location>
</feature>
<dbReference type="Proteomes" id="UP001141327">
    <property type="component" value="Unassembled WGS sequence"/>
</dbReference>
<evidence type="ECO:0000256" key="1">
    <source>
        <dbReference type="SAM" id="MobiDB-lite"/>
    </source>
</evidence>
<feature type="compositionally biased region" description="Low complexity" evidence="1">
    <location>
        <begin position="78"/>
        <end position="90"/>
    </location>
</feature>
<dbReference type="InterPro" id="IPR022074">
    <property type="entry name" value="DUF3626"/>
</dbReference>
<sequence>MQARLAARLAAASQKAQNIEKKYGFDGCTGLSSGVSAFARMPRPEPPAPTPPPPAPPPPAPLPPPPAPAARPPPPVIDPAEPASDEASSGGEDDDSSIDEDERLARQLREELEAEDRQAKSLVDRDAAVARALYETLNPSRARQPPPEDRMMAMRLERELRAEATQQRLRDEALGRRVAQYLGQKLEEAEAFASVFVGLPTRLRGGLVPTNFMSFHSLLRTCPCLLPAQSMPPEHTQPSGHNTATHGEAHPALVDESMPPEQEVTAFGWLNTIQRRAVQNVMTRSQQAHREQYPVLLRRVESLKMTGNQEPYREADLLATLHYIRDVAPIIVHFRPHLLEAFADDRDCRYKSQFETGTSCGALSHQWRFSWEDRIFDNAYPVDPKECPFPDRCKYGAQHPVGSARVAACSQYGSAYLVLKNVRLRTTFASTDTSCDVRLFLPPPPLAPPPLCFCVILPFFLFRTLLCDSSVLPHVELATCEYYAHVLKQYSDAELRAVMDVATGRREFNASHIIHEYKEVQLHGEIRFDRDVAAVMVPDEELSDSCTAGIKQIHTLSSLSPSSHSELYDSCIAGINKFKGRYNVKVMRLPPHPEGAHEYYSYYSDDSEFDEDPAATAERREAERVAREARAARLKALEDKLKAKKDEAEKRDRRRKHKRR</sequence>
<name>A0ABQ8U7W0_9EUKA</name>
<accession>A0ABQ8U7W0</accession>
<organism evidence="2 3">
    <name type="scientific">Paratrimastix pyriformis</name>
    <dbReference type="NCBI Taxonomy" id="342808"/>
    <lineage>
        <taxon>Eukaryota</taxon>
        <taxon>Metamonada</taxon>
        <taxon>Preaxostyla</taxon>
        <taxon>Paratrimastigidae</taxon>
        <taxon>Paratrimastix</taxon>
    </lineage>
</organism>
<evidence type="ECO:0000313" key="2">
    <source>
        <dbReference type="EMBL" id="KAJ4454506.1"/>
    </source>
</evidence>
<feature type="compositionally biased region" description="Pro residues" evidence="1">
    <location>
        <begin position="44"/>
        <end position="77"/>
    </location>
</feature>
<dbReference type="EMBL" id="JAPMOS010000151">
    <property type="protein sequence ID" value="KAJ4454506.1"/>
    <property type="molecule type" value="Genomic_DNA"/>
</dbReference>
<evidence type="ECO:0000313" key="3">
    <source>
        <dbReference type="Proteomes" id="UP001141327"/>
    </source>
</evidence>
<feature type="region of interest" description="Disordered" evidence="1">
    <location>
        <begin position="22"/>
        <end position="99"/>
    </location>
</feature>
<dbReference type="Pfam" id="PF12294">
    <property type="entry name" value="DUF3626"/>
    <property type="match status" value="1"/>
</dbReference>
<reference evidence="2" key="1">
    <citation type="journal article" date="2022" name="bioRxiv">
        <title>Genomics of Preaxostyla Flagellates Illuminates Evolutionary Transitions and the Path Towards Mitochondrial Loss.</title>
        <authorList>
            <person name="Novak L.V.F."/>
            <person name="Treitli S.C."/>
            <person name="Pyrih J."/>
            <person name="Halakuc P."/>
            <person name="Pipaliya S.V."/>
            <person name="Vacek V."/>
            <person name="Brzon O."/>
            <person name="Soukal P."/>
            <person name="Eme L."/>
            <person name="Dacks J.B."/>
            <person name="Karnkowska A."/>
            <person name="Elias M."/>
            <person name="Hampl V."/>
        </authorList>
    </citation>
    <scope>NUCLEOTIDE SEQUENCE</scope>
    <source>
        <strain evidence="2">RCP-MX</strain>
    </source>
</reference>